<reference evidence="2 3" key="1">
    <citation type="journal article" date="2018" name="IMA Fungus">
        <title>IMA Genome-F 9: Draft genome sequence of Annulohypoxylon stygium, Aspergillus mulundensis, Berkeleyomyces basicola (syn. Thielaviopsis basicola), Ceratocystis smalleyi, two Cercospora beticola strains, Coleophoma cylindrospora, Fusarium fracticaudum, Phialophora cf. hyalina, and Morchella septimelata.</title>
        <authorList>
            <person name="Wingfield B.D."/>
            <person name="Bills G.F."/>
            <person name="Dong Y."/>
            <person name="Huang W."/>
            <person name="Nel W.J."/>
            <person name="Swalarsk-Parry B.S."/>
            <person name="Vaghefi N."/>
            <person name="Wilken P.M."/>
            <person name="An Z."/>
            <person name="de Beer Z.W."/>
            <person name="De Vos L."/>
            <person name="Chen L."/>
            <person name="Duong T.A."/>
            <person name="Gao Y."/>
            <person name="Hammerbacher A."/>
            <person name="Kikkert J.R."/>
            <person name="Li Y."/>
            <person name="Li H."/>
            <person name="Li K."/>
            <person name="Li Q."/>
            <person name="Liu X."/>
            <person name="Ma X."/>
            <person name="Naidoo K."/>
            <person name="Pethybridge S.J."/>
            <person name="Sun J."/>
            <person name="Steenkamp E.T."/>
            <person name="van der Nest M.A."/>
            <person name="van Wyk S."/>
            <person name="Wingfield M.J."/>
            <person name="Xiong C."/>
            <person name="Yue Q."/>
            <person name="Zhang X."/>
        </authorList>
    </citation>
    <scope>NUCLEOTIDE SEQUENCE [LARGE SCALE GENOMIC DNA]</scope>
    <source>
        <strain evidence="2 3">BP6252</strain>
    </source>
</reference>
<feature type="compositionally biased region" description="Polar residues" evidence="1">
    <location>
        <begin position="216"/>
        <end position="231"/>
    </location>
</feature>
<feature type="region of interest" description="Disordered" evidence="1">
    <location>
        <begin position="714"/>
        <end position="827"/>
    </location>
</feature>
<dbReference type="EMBL" id="PDLM01000016">
    <property type="protein sequence ID" value="RDW59819.1"/>
    <property type="molecule type" value="Genomic_DNA"/>
</dbReference>
<feature type="compositionally biased region" description="Polar residues" evidence="1">
    <location>
        <begin position="1"/>
        <end position="15"/>
    </location>
</feature>
<feature type="compositionally biased region" description="Polar residues" evidence="1">
    <location>
        <begin position="978"/>
        <end position="996"/>
    </location>
</feature>
<feature type="compositionally biased region" description="Polar residues" evidence="1">
    <location>
        <begin position="160"/>
        <end position="183"/>
    </location>
</feature>
<evidence type="ECO:0000313" key="3">
    <source>
        <dbReference type="Proteomes" id="UP000256645"/>
    </source>
</evidence>
<feature type="compositionally biased region" description="Basic and acidic residues" evidence="1">
    <location>
        <begin position="148"/>
        <end position="159"/>
    </location>
</feature>
<feature type="compositionally biased region" description="Basic residues" evidence="1">
    <location>
        <begin position="239"/>
        <end position="249"/>
    </location>
</feature>
<feature type="region of interest" description="Disordered" evidence="1">
    <location>
        <begin position="216"/>
        <end position="257"/>
    </location>
</feature>
<feature type="compositionally biased region" description="Basic and acidic residues" evidence="1">
    <location>
        <begin position="760"/>
        <end position="769"/>
    </location>
</feature>
<gene>
    <name evidence="2" type="ORF">BP6252_12906</name>
</gene>
<feature type="region of interest" description="Disordered" evidence="1">
    <location>
        <begin position="887"/>
        <end position="914"/>
    </location>
</feature>
<name>A0A3D8QDC9_9HELO</name>
<protein>
    <submittedName>
        <fullName evidence="2">Uncharacterized protein</fullName>
    </submittedName>
</protein>
<feature type="compositionally biased region" description="Basic and acidic residues" evidence="1">
    <location>
        <begin position="1003"/>
        <end position="1028"/>
    </location>
</feature>
<feature type="region of interest" description="Disordered" evidence="1">
    <location>
        <begin position="929"/>
        <end position="1081"/>
    </location>
</feature>
<feature type="compositionally biased region" description="Low complexity" evidence="1">
    <location>
        <begin position="778"/>
        <end position="801"/>
    </location>
</feature>
<evidence type="ECO:0000256" key="1">
    <source>
        <dbReference type="SAM" id="MobiDB-lite"/>
    </source>
</evidence>
<feature type="region of interest" description="Disordered" evidence="1">
    <location>
        <begin position="1"/>
        <end position="34"/>
    </location>
</feature>
<comment type="caution">
    <text evidence="2">The sequence shown here is derived from an EMBL/GenBank/DDBJ whole genome shotgun (WGS) entry which is preliminary data.</text>
</comment>
<dbReference type="Proteomes" id="UP000256645">
    <property type="component" value="Unassembled WGS sequence"/>
</dbReference>
<feature type="compositionally biased region" description="Basic and acidic residues" evidence="1">
    <location>
        <begin position="929"/>
        <end position="955"/>
    </location>
</feature>
<feature type="region of interest" description="Disordered" evidence="1">
    <location>
        <begin position="586"/>
        <end position="609"/>
    </location>
</feature>
<proteinExistence type="predicted"/>
<evidence type="ECO:0000313" key="2">
    <source>
        <dbReference type="EMBL" id="RDW59819.1"/>
    </source>
</evidence>
<accession>A0A3D8QDC9</accession>
<dbReference type="OrthoDB" id="3556655at2759"/>
<feature type="region of interest" description="Disordered" evidence="1">
    <location>
        <begin position="650"/>
        <end position="685"/>
    </location>
</feature>
<feature type="region of interest" description="Disordered" evidence="1">
    <location>
        <begin position="118"/>
        <end position="183"/>
    </location>
</feature>
<feature type="compositionally biased region" description="Polar residues" evidence="1">
    <location>
        <begin position="1045"/>
        <end position="1057"/>
    </location>
</feature>
<feature type="compositionally biased region" description="Polar residues" evidence="1">
    <location>
        <begin position="1068"/>
        <end position="1081"/>
    </location>
</feature>
<feature type="compositionally biased region" description="Basic and acidic residues" evidence="1">
    <location>
        <begin position="714"/>
        <end position="727"/>
    </location>
</feature>
<keyword evidence="3" id="KW-1185">Reference proteome</keyword>
<feature type="compositionally biased region" description="Polar residues" evidence="1">
    <location>
        <begin position="805"/>
        <end position="814"/>
    </location>
</feature>
<feature type="compositionally biased region" description="Polar residues" evidence="1">
    <location>
        <begin position="119"/>
        <end position="132"/>
    </location>
</feature>
<organism evidence="2 3">
    <name type="scientific">Coleophoma cylindrospora</name>
    <dbReference type="NCBI Taxonomy" id="1849047"/>
    <lineage>
        <taxon>Eukaryota</taxon>
        <taxon>Fungi</taxon>
        <taxon>Dikarya</taxon>
        <taxon>Ascomycota</taxon>
        <taxon>Pezizomycotina</taxon>
        <taxon>Leotiomycetes</taxon>
        <taxon>Helotiales</taxon>
        <taxon>Dermateaceae</taxon>
        <taxon>Coleophoma</taxon>
    </lineage>
</organism>
<feature type="compositionally biased region" description="Basic and acidic residues" evidence="1">
    <location>
        <begin position="659"/>
        <end position="682"/>
    </location>
</feature>
<sequence>MPKPQHQPQYLTQGNIFKKRARNSPQIEYPSKRVQPRGYYHGVAAQEPDFVGSASRHVQHAPRATMAMHGTMGIGLSLQKKKAYKKPHKMAYATSPEPAEIIKRRQDHFHDWLMARMEPSQSEQPTIYDLTTPTPPRQIQERALPYRRVRDQRTSKRAQDPSQQQVPSYKQVQSQAPQTCFSRQQRSRLDFGYRSHGHELEGRRVANLRPAIWSNDAGTNHENAQSFQTRSPEYEALPKKQKPRNHSHKTPGVLLSPGSSYIKPVGQAQPPAVRSLAPVSYRFAVNHQSTSAGFRQEEHNEESPTLEEILQMNRPRHSTTRAFNSGQSVHRRRNNVASYNQENRGNHPPNSKNPAVIDWLGKVVIDLTSSPTPKPPTTYVPLRHRIPAPQKSTTNKIRASKGKLASKDIIALAKYRRQRLAAESIIERELLGGDQVRDIELFGEVIGEPEVKRRKILGKARLGTQKMRVREEEAFRAEELQRLRLLEDKRRASEAQEAIRMEREVADEDKRRKRQVRNQKIAAAEAAKTEMLRQKAADAIESKRLQEAISAADRETKRQERVSVVQVERGELARLTAKLEASKQQASSLQSLNPNRSSDTAKIHSIGTKETNIAMEAPPLIDNENFTGHILLNGSGAQVPANMTEIFARATAGKSQSNDNDREEERQLRLRKASDRARKSEKCQAISKSVTNDEVETLSKGENVLKAALATLKEQRESNRKEEKEAFLRSNRTDITSKTPKFSRYGREESSKRWVSSRAKSRESHEGHSNCRARRGRQISQSDSDSSSTTISRSRSQSRGICVQKNGNLPSRVSVSPLKSPGKQPNEISMDIMSVNEHPSNSMEPILNGDTSQSVVCPPKVISQVEYLADVQRAQVEADIKARAAEKTKQKNVERAKVAAEKKAKSNEARRLKRTEEARMKFEIEVRGRASKDKTNLTEEEIKQKVDSLMQDRERKQQKRSNTAAKSQAKRPSMATLKDSSQATVTDVSSGQQDQVEPSIKQPESEETNHENPTKDEGPASQTRKELEDLTIESLRALRGLRPASQPQKMETLSDSGESNDESVNEEPITSTAHNSTEIDDTQTIFKSPVNSVVAPHASDPCVNAIRVPPGDPSSSSVKIYKVVKITNIPDQDSIEAVIKTVYERAEANSLAIFEFQNLSEVKNETSTMTEISDGQYFHGIVIYGEDESITITVKPDFVPLDKLHNFHVSMLKPLFPAKPYLVFQSITKQVMTTEHREVPNSENPNEMYKMEVNCEKTTQEATAKWLFTDREIANKKACDHALKLMRPRRARIDDPDVITYQSAIAPPIRNQYNSLGDSLMNLEIEFERSDCPWLDFVGLHIWVEELPMYGPIN</sequence>